<dbReference type="PANTHER" id="PTHR23506:SF23">
    <property type="entry name" value="GH10249P"/>
    <property type="match status" value="1"/>
</dbReference>
<reference evidence="10" key="1">
    <citation type="submission" date="2011-05" db="EMBL/GenBank/DDBJ databases">
        <title>Complete sequence of Desulfotomaculum ruminis DSM 2154.</title>
        <authorList>
            <person name="Lucas S."/>
            <person name="Copeland A."/>
            <person name="Lapidus A."/>
            <person name="Cheng J.-F."/>
            <person name="Goodwin L."/>
            <person name="Pitluck S."/>
            <person name="Lu M."/>
            <person name="Detter J.C."/>
            <person name="Han C."/>
            <person name="Tapia R."/>
            <person name="Land M."/>
            <person name="Hauser L."/>
            <person name="Kyrpides N."/>
            <person name="Ivanova N."/>
            <person name="Mikhailova N."/>
            <person name="Pagani I."/>
            <person name="Stams A.J.M."/>
            <person name="Plugge C.M."/>
            <person name="Muyzer G."/>
            <person name="Kuever J."/>
            <person name="Parshina S.N."/>
            <person name="Ivanova A.E."/>
            <person name="Nazina T.N."/>
            <person name="Brambilla E."/>
            <person name="Spring S."/>
            <person name="Klenk H.-P."/>
            <person name="Woyke T."/>
        </authorList>
    </citation>
    <scope>NUCLEOTIDE SEQUENCE [LARGE SCALE GENOMIC DNA]</scope>
    <source>
        <strain evidence="10">ATCC 23193 / DSM 2154 / NCIB 8452 / DL</strain>
    </source>
</reference>
<evidence type="ECO:0000256" key="6">
    <source>
        <dbReference type="ARBA" id="ARBA00023136"/>
    </source>
</evidence>
<feature type="domain" description="Major facilitator superfamily (MFS) profile" evidence="8">
    <location>
        <begin position="7"/>
        <end position="388"/>
    </location>
</feature>
<proteinExistence type="inferred from homology"/>
<evidence type="ECO:0000256" key="4">
    <source>
        <dbReference type="ARBA" id="ARBA00022692"/>
    </source>
</evidence>
<keyword evidence="10" id="KW-1185">Reference proteome</keyword>
<dbReference type="STRING" id="696281.Desru_1395"/>
<keyword evidence="3" id="KW-0813">Transport</keyword>
<reference evidence="9 10" key="2">
    <citation type="journal article" date="2012" name="Stand. Genomic Sci.">
        <title>Complete genome sequence of the sulfate-reducing firmicute Desulfotomaculum ruminis type strain (DL(T)).</title>
        <authorList>
            <person name="Spring S."/>
            <person name="Visser M."/>
            <person name="Lu M."/>
            <person name="Copeland A."/>
            <person name="Lapidus A."/>
            <person name="Lucas S."/>
            <person name="Cheng J.F."/>
            <person name="Han C."/>
            <person name="Tapia R."/>
            <person name="Goodwin L.A."/>
            <person name="Pitluck S."/>
            <person name="Ivanova N."/>
            <person name="Land M."/>
            <person name="Hauser L."/>
            <person name="Larimer F."/>
            <person name="Rohde M."/>
            <person name="Goker M."/>
            <person name="Detter J.C."/>
            <person name="Kyrpides N.C."/>
            <person name="Woyke T."/>
            <person name="Schaap P.J."/>
            <person name="Plugge C.M."/>
            <person name="Muyzer G."/>
            <person name="Kuever J."/>
            <person name="Pereira I.A."/>
            <person name="Parshina S.N."/>
            <person name="Bernier-Latmani R."/>
            <person name="Stams A.J."/>
            <person name="Klenk H.P."/>
        </authorList>
    </citation>
    <scope>NUCLEOTIDE SEQUENCE [LARGE SCALE GENOMIC DNA]</scope>
    <source>
        <strain evidence="10">ATCC 23193 / DSM 2154 / NCIB 8452 / DL</strain>
    </source>
</reference>
<dbReference type="KEGG" id="dru:Desru_1395"/>
<dbReference type="eggNOG" id="COG2814">
    <property type="taxonomic scope" value="Bacteria"/>
</dbReference>
<evidence type="ECO:0000259" key="8">
    <source>
        <dbReference type="PROSITE" id="PS50850"/>
    </source>
</evidence>
<gene>
    <name evidence="9" type="ordered locus">Desru_1395</name>
</gene>
<feature type="transmembrane region" description="Helical" evidence="7">
    <location>
        <begin position="7"/>
        <end position="29"/>
    </location>
</feature>
<evidence type="ECO:0000256" key="2">
    <source>
        <dbReference type="ARBA" id="ARBA00007520"/>
    </source>
</evidence>
<evidence type="ECO:0000313" key="10">
    <source>
        <dbReference type="Proteomes" id="UP000009234"/>
    </source>
</evidence>
<keyword evidence="5 7" id="KW-1133">Transmembrane helix</keyword>
<evidence type="ECO:0000313" key="9">
    <source>
        <dbReference type="EMBL" id="AEG59667.1"/>
    </source>
</evidence>
<dbReference type="GO" id="GO:0022857">
    <property type="term" value="F:transmembrane transporter activity"/>
    <property type="evidence" value="ECO:0007669"/>
    <property type="project" value="InterPro"/>
</dbReference>
<feature type="transmembrane region" description="Helical" evidence="7">
    <location>
        <begin position="363"/>
        <end position="384"/>
    </location>
</feature>
<dbReference type="PROSITE" id="PS50850">
    <property type="entry name" value="MFS"/>
    <property type="match status" value="1"/>
</dbReference>
<feature type="transmembrane region" description="Helical" evidence="7">
    <location>
        <begin position="331"/>
        <end position="351"/>
    </location>
</feature>
<feature type="transmembrane region" description="Helical" evidence="7">
    <location>
        <begin position="41"/>
        <end position="63"/>
    </location>
</feature>
<dbReference type="PROSITE" id="PS00216">
    <property type="entry name" value="SUGAR_TRANSPORT_1"/>
    <property type="match status" value="1"/>
</dbReference>
<evidence type="ECO:0000256" key="3">
    <source>
        <dbReference type="ARBA" id="ARBA00022448"/>
    </source>
</evidence>
<feature type="transmembrane region" description="Helical" evidence="7">
    <location>
        <begin position="297"/>
        <end position="319"/>
    </location>
</feature>
<dbReference type="PANTHER" id="PTHR23506">
    <property type="entry name" value="GH10249P"/>
    <property type="match status" value="1"/>
</dbReference>
<dbReference type="InterPro" id="IPR020846">
    <property type="entry name" value="MFS_dom"/>
</dbReference>
<feature type="transmembrane region" description="Helical" evidence="7">
    <location>
        <begin position="235"/>
        <end position="260"/>
    </location>
</feature>
<dbReference type="InterPro" id="IPR024989">
    <property type="entry name" value="MFS_assoc_dom"/>
</dbReference>
<dbReference type="InterPro" id="IPR036259">
    <property type="entry name" value="MFS_trans_sf"/>
</dbReference>
<dbReference type="OrthoDB" id="9793283at2"/>
<dbReference type="GO" id="GO:0005886">
    <property type="term" value="C:plasma membrane"/>
    <property type="evidence" value="ECO:0007669"/>
    <property type="project" value="UniProtKB-SubCell"/>
</dbReference>
<protein>
    <submittedName>
        <fullName evidence="9">Major facilitator superfamily MFS_1</fullName>
    </submittedName>
</protein>
<dbReference type="PRINTS" id="PR01035">
    <property type="entry name" value="TCRTETA"/>
</dbReference>
<feature type="transmembrane region" description="Helical" evidence="7">
    <location>
        <begin position="132"/>
        <end position="154"/>
    </location>
</feature>
<dbReference type="InterPro" id="IPR005829">
    <property type="entry name" value="Sugar_transporter_CS"/>
</dbReference>
<dbReference type="Pfam" id="PF12832">
    <property type="entry name" value="MFS_1_like"/>
    <property type="match status" value="1"/>
</dbReference>
<accession>F6DQ89</accession>
<dbReference type="AlphaFoldDB" id="F6DQ89"/>
<keyword evidence="6 7" id="KW-0472">Membrane</keyword>
<evidence type="ECO:0000256" key="5">
    <source>
        <dbReference type="ARBA" id="ARBA00022989"/>
    </source>
</evidence>
<evidence type="ECO:0000256" key="1">
    <source>
        <dbReference type="ARBA" id="ARBA00004651"/>
    </source>
</evidence>
<dbReference type="InterPro" id="IPR050930">
    <property type="entry name" value="MFS_Vesicular_Transporter"/>
</dbReference>
<comment type="similarity">
    <text evidence="2">Belongs to the major facilitator superfamily. TCR/Tet family.</text>
</comment>
<feature type="transmembrane region" description="Helical" evidence="7">
    <location>
        <begin position="272"/>
        <end position="291"/>
    </location>
</feature>
<dbReference type="Pfam" id="PF07690">
    <property type="entry name" value="MFS_1"/>
    <property type="match status" value="1"/>
</dbReference>
<organism evidence="9 10">
    <name type="scientific">Desulforamulus ruminis (strain ATCC 23193 / DSM 2154 / NCIMB 8452 / DL)</name>
    <name type="common">Desulfotomaculum ruminis</name>
    <dbReference type="NCBI Taxonomy" id="696281"/>
    <lineage>
        <taxon>Bacteria</taxon>
        <taxon>Bacillati</taxon>
        <taxon>Bacillota</taxon>
        <taxon>Clostridia</taxon>
        <taxon>Eubacteriales</taxon>
        <taxon>Peptococcaceae</taxon>
        <taxon>Desulforamulus</taxon>
    </lineage>
</organism>
<keyword evidence="4 7" id="KW-0812">Transmembrane</keyword>
<feature type="transmembrane region" description="Helical" evidence="7">
    <location>
        <begin position="201"/>
        <end position="223"/>
    </location>
</feature>
<name>F6DQ89_DESRL</name>
<dbReference type="InterPro" id="IPR011701">
    <property type="entry name" value="MFS"/>
</dbReference>
<dbReference type="HOGENOM" id="CLU_001265_10_11_9"/>
<dbReference type="Proteomes" id="UP000009234">
    <property type="component" value="Chromosome"/>
</dbReference>
<dbReference type="Gene3D" id="1.20.1250.20">
    <property type="entry name" value="MFS general substrate transporter like domains"/>
    <property type="match status" value="2"/>
</dbReference>
<evidence type="ECO:0000256" key="7">
    <source>
        <dbReference type="SAM" id="Phobius"/>
    </source>
</evidence>
<dbReference type="RefSeq" id="WP_013841438.1">
    <property type="nucleotide sequence ID" value="NC_015589.1"/>
</dbReference>
<dbReference type="EMBL" id="CP002780">
    <property type="protein sequence ID" value="AEG59667.1"/>
    <property type="molecule type" value="Genomic_DNA"/>
</dbReference>
<feature type="transmembrane region" description="Helical" evidence="7">
    <location>
        <begin position="75"/>
        <end position="96"/>
    </location>
</feature>
<comment type="subcellular location">
    <subcellularLocation>
        <location evidence="1">Cell membrane</location>
        <topology evidence="1">Multi-pass membrane protein</topology>
    </subcellularLocation>
</comment>
<dbReference type="InterPro" id="IPR001958">
    <property type="entry name" value="Tet-R_TetA/multi-R_MdtG-like"/>
</dbReference>
<dbReference type="SUPFAM" id="SSF103473">
    <property type="entry name" value="MFS general substrate transporter"/>
    <property type="match status" value="1"/>
</dbReference>
<dbReference type="CDD" id="cd17325">
    <property type="entry name" value="MFS_MdtG_SLC18_like"/>
    <property type="match status" value="1"/>
</dbReference>
<feature type="transmembrane region" description="Helical" evidence="7">
    <location>
        <begin position="160"/>
        <end position="181"/>
    </location>
</feature>
<sequence>MDSRRWILAAVAVATFLDTLIFGIIIPILPVYSENLGATPFTLGVIFAAYSASLLAGTIPLGLLSDRYGRKKIMLLGLLTLSLSTLGFTLANSLWLLILIRLIQGFSAGATWTAGPALVADLYPPDQRGAKMGIISAATGFGFLIGPAAGGLLYELGGYRLPFLIGTILSLIVGLFVLKVLPADKTNGKSRKRDHSLLEVLQFKGVPVSLTVILLGSTGFGFIDPILPGYFMDKFGISPGIVGILFGLISLSHVSSAPVIGKLSDSWGRLKLIQWGLVGTAAVIPLVSLSNSLITTAMVMGLLGITFGLILTPTMPLLADSVMLQSKDSGEASYGAAFGLYNTAFSLGYLWGPLFGGGWMEFLPLWGLFALYSLLLLTLFLFTLPRNKKEIRGLQ</sequence>